<sequence length="200" mass="22157">MDSHHIITTPGHPHQPPTPPDQAPDAHVAACVWAHYVDCGDRSERSRRKPRNNPATRTYKHRPNPHRPTANRPPITPKRRRRRQNRALVPSRVSLRDPSAGPQIPTSPPTTSNCTPDNIEMHPRQHRDAPPTPSRCTPLRGHDAGHHAPGHPNPRSPAGRLDQVRLAFKLHTSRLPTGISETLMLMLASLLATGSLDGPH</sequence>
<dbReference type="Proteomes" id="UP000790377">
    <property type="component" value="Unassembled WGS sequence"/>
</dbReference>
<organism evidence="1 2">
    <name type="scientific">Hygrophoropsis aurantiaca</name>
    <dbReference type="NCBI Taxonomy" id="72124"/>
    <lineage>
        <taxon>Eukaryota</taxon>
        <taxon>Fungi</taxon>
        <taxon>Dikarya</taxon>
        <taxon>Basidiomycota</taxon>
        <taxon>Agaricomycotina</taxon>
        <taxon>Agaricomycetes</taxon>
        <taxon>Agaricomycetidae</taxon>
        <taxon>Boletales</taxon>
        <taxon>Coniophorineae</taxon>
        <taxon>Hygrophoropsidaceae</taxon>
        <taxon>Hygrophoropsis</taxon>
    </lineage>
</organism>
<name>A0ACB8AHN2_9AGAM</name>
<protein>
    <submittedName>
        <fullName evidence="1">Uncharacterized protein</fullName>
    </submittedName>
</protein>
<evidence type="ECO:0000313" key="1">
    <source>
        <dbReference type="EMBL" id="KAH7912695.1"/>
    </source>
</evidence>
<comment type="caution">
    <text evidence="1">The sequence shown here is derived from an EMBL/GenBank/DDBJ whole genome shotgun (WGS) entry which is preliminary data.</text>
</comment>
<dbReference type="EMBL" id="MU267646">
    <property type="protein sequence ID" value="KAH7912695.1"/>
    <property type="molecule type" value="Genomic_DNA"/>
</dbReference>
<accession>A0ACB8AHN2</accession>
<reference evidence="1" key="1">
    <citation type="journal article" date="2021" name="New Phytol.">
        <title>Evolutionary innovations through gain and loss of genes in the ectomycorrhizal Boletales.</title>
        <authorList>
            <person name="Wu G."/>
            <person name="Miyauchi S."/>
            <person name="Morin E."/>
            <person name="Kuo A."/>
            <person name="Drula E."/>
            <person name="Varga T."/>
            <person name="Kohler A."/>
            <person name="Feng B."/>
            <person name="Cao Y."/>
            <person name="Lipzen A."/>
            <person name="Daum C."/>
            <person name="Hundley H."/>
            <person name="Pangilinan J."/>
            <person name="Johnson J."/>
            <person name="Barry K."/>
            <person name="LaButti K."/>
            <person name="Ng V."/>
            <person name="Ahrendt S."/>
            <person name="Min B."/>
            <person name="Choi I.G."/>
            <person name="Park H."/>
            <person name="Plett J.M."/>
            <person name="Magnuson J."/>
            <person name="Spatafora J.W."/>
            <person name="Nagy L.G."/>
            <person name="Henrissat B."/>
            <person name="Grigoriev I.V."/>
            <person name="Yang Z.L."/>
            <person name="Xu J."/>
            <person name="Martin F.M."/>
        </authorList>
    </citation>
    <scope>NUCLEOTIDE SEQUENCE</scope>
    <source>
        <strain evidence="1">ATCC 28755</strain>
    </source>
</reference>
<keyword evidence="2" id="KW-1185">Reference proteome</keyword>
<evidence type="ECO:0000313" key="2">
    <source>
        <dbReference type="Proteomes" id="UP000790377"/>
    </source>
</evidence>
<proteinExistence type="predicted"/>
<gene>
    <name evidence="1" type="ORF">BJ138DRAFT_1228682</name>
</gene>